<proteinExistence type="predicted"/>
<accession>A0AAV8A330</accession>
<organism evidence="1 2">
    <name type="scientific">Anaeramoeba flamelloides</name>
    <dbReference type="NCBI Taxonomy" id="1746091"/>
    <lineage>
        <taxon>Eukaryota</taxon>
        <taxon>Metamonada</taxon>
        <taxon>Anaeramoebidae</taxon>
        <taxon>Anaeramoeba</taxon>
    </lineage>
</organism>
<protein>
    <submittedName>
        <fullName evidence="1">Uncharacterized protein</fullName>
    </submittedName>
</protein>
<dbReference type="AlphaFoldDB" id="A0AAV8A330"/>
<evidence type="ECO:0000313" key="1">
    <source>
        <dbReference type="EMBL" id="KAJ3446530.1"/>
    </source>
</evidence>
<gene>
    <name evidence="1" type="ORF">M0812_08340</name>
</gene>
<name>A0AAV8A330_9EUKA</name>
<comment type="caution">
    <text evidence="1">The sequence shown here is derived from an EMBL/GenBank/DDBJ whole genome shotgun (WGS) entry which is preliminary data.</text>
</comment>
<dbReference type="Proteomes" id="UP001146793">
    <property type="component" value="Unassembled WGS sequence"/>
</dbReference>
<dbReference type="EMBL" id="JANTQA010000020">
    <property type="protein sequence ID" value="KAJ3446530.1"/>
    <property type="molecule type" value="Genomic_DNA"/>
</dbReference>
<reference evidence="1" key="1">
    <citation type="submission" date="2022-08" db="EMBL/GenBank/DDBJ databases">
        <title>Novel sulphate-reducing endosymbionts in the free-living metamonad Anaeramoeba.</title>
        <authorList>
            <person name="Jerlstrom-Hultqvist J."/>
            <person name="Cepicka I."/>
            <person name="Gallot-Lavallee L."/>
            <person name="Salas-Leiva D."/>
            <person name="Curtis B.A."/>
            <person name="Zahonova K."/>
            <person name="Pipaliya S."/>
            <person name="Dacks J."/>
            <person name="Roger A.J."/>
        </authorList>
    </citation>
    <scope>NUCLEOTIDE SEQUENCE</scope>
    <source>
        <strain evidence="1">Busselton2</strain>
    </source>
</reference>
<evidence type="ECO:0000313" key="2">
    <source>
        <dbReference type="Proteomes" id="UP001146793"/>
    </source>
</evidence>
<sequence>MSKKTKNTFVYLISITHPPLSNKVYIKQISDEYLQSEYGVRVQNMVCVDLELIKNANYQHKAINISQPNSKKKLRHKSKYLINYQYLQFPIKLIQNTENGLSSISLSDKSLHAFDKYMRKIKKLDVLMNSKNLIFQYLNQQISVDCYFTVKALRNFLFSFFKIQPEFIQVNENILPYPILFLLNFR</sequence>